<evidence type="ECO:0000256" key="3">
    <source>
        <dbReference type="ARBA" id="ARBA00022679"/>
    </source>
</evidence>
<dbReference type="PROSITE" id="PS51146">
    <property type="entry name" value="KAIC"/>
    <property type="match status" value="2"/>
</dbReference>
<keyword evidence="3" id="KW-0808">Transferase</keyword>
<dbReference type="PIRSF" id="PIRSF039117">
    <property type="entry name" value="KaiC"/>
    <property type="match status" value="1"/>
</dbReference>
<gene>
    <name evidence="8" type="ORF">SAMN04487951_101358</name>
</gene>
<dbReference type="InterPro" id="IPR027417">
    <property type="entry name" value="P-loop_NTPase"/>
</dbReference>
<proteinExistence type="predicted"/>
<dbReference type="OrthoDB" id="9787927at2"/>
<accession>A0A1G9XNI5</accession>
<dbReference type="SMART" id="SM00382">
    <property type="entry name" value="AAA"/>
    <property type="match status" value="2"/>
</dbReference>
<dbReference type="InterPro" id="IPR014774">
    <property type="entry name" value="KaiC-like_dom"/>
</dbReference>
<dbReference type="Gene3D" id="3.40.50.300">
    <property type="entry name" value="P-loop containing nucleotide triphosphate hydrolases"/>
    <property type="match status" value="2"/>
</dbReference>
<evidence type="ECO:0000256" key="1">
    <source>
        <dbReference type="ARBA" id="ARBA00012513"/>
    </source>
</evidence>
<dbReference type="PANTHER" id="PTHR42926:SF1">
    <property type="entry name" value="CIRCADIAN CLOCK OSCILLATOR PROTEIN KAIC 1"/>
    <property type="match status" value="1"/>
</dbReference>
<feature type="domain" description="KaiC" evidence="7">
    <location>
        <begin position="7"/>
        <end position="239"/>
    </location>
</feature>
<reference evidence="9" key="1">
    <citation type="submission" date="2016-10" db="EMBL/GenBank/DDBJ databases">
        <authorList>
            <person name="Varghese N."/>
            <person name="Submissions S."/>
        </authorList>
    </citation>
    <scope>NUCLEOTIDE SEQUENCE [LARGE SCALE GENOMIC DNA]</scope>
    <source>
        <strain evidence="9">CGMCC 1.6494</strain>
    </source>
</reference>
<organism evidence="8 9">
    <name type="scientific">Vreelandella arcis</name>
    <dbReference type="NCBI Taxonomy" id="416873"/>
    <lineage>
        <taxon>Bacteria</taxon>
        <taxon>Pseudomonadati</taxon>
        <taxon>Pseudomonadota</taxon>
        <taxon>Gammaproteobacteria</taxon>
        <taxon>Oceanospirillales</taxon>
        <taxon>Halomonadaceae</taxon>
        <taxon>Vreelandella</taxon>
    </lineage>
</organism>
<evidence type="ECO:0000313" key="9">
    <source>
        <dbReference type="Proteomes" id="UP000199677"/>
    </source>
</evidence>
<dbReference type="EMBL" id="FNII01000001">
    <property type="protein sequence ID" value="SDM98429.1"/>
    <property type="molecule type" value="Genomic_DNA"/>
</dbReference>
<keyword evidence="4" id="KW-0677">Repeat</keyword>
<dbReference type="PANTHER" id="PTHR42926">
    <property type="match status" value="1"/>
</dbReference>
<evidence type="ECO:0000259" key="7">
    <source>
        <dbReference type="PROSITE" id="PS51146"/>
    </source>
</evidence>
<keyword evidence="6" id="KW-0378">Hydrolase</keyword>
<evidence type="ECO:0000256" key="4">
    <source>
        <dbReference type="ARBA" id="ARBA00022737"/>
    </source>
</evidence>
<evidence type="ECO:0000256" key="6">
    <source>
        <dbReference type="ARBA" id="ARBA00022801"/>
    </source>
</evidence>
<evidence type="ECO:0000313" key="8">
    <source>
        <dbReference type="EMBL" id="SDM98429.1"/>
    </source>
</evidence>
<dbReference type="InterPro" id="IPR051347">
    <property type="entry name" value="Circadian_clock_KaiC-rel"/>
</dbReference>
<dbReference type="GO" id="GO:0016787">
    <property type="term" value="F:hydrolase activity"/>
    <property type="evidence" value="ECO:0007669"/>
    <property type="project" value="UniProtKB-KW"/>
</dbReference>
<dbReference type="Pfam" id="PF06745">
    <property type="entry name" value="ATPase"/>
    <property type="match status" value="2"/>
</dbReference>
<dbReference type="SUPFAM" id="SSF52540">
    <property type="entry name" value="P-loop containing nucleoside triphosphate hydrolases"/>
    <property type="match status" value="2"/>
</dbReference>
<dbReference type="InterPro" id="IPR003593">
    <property type="entry name" value="AAA+_ATPase"/>
</dbReference>
<dbReference type="InterPro" id="IPR030665">
    <property type="entry name" value="KaiC"/>
</dbReference>
<keyword evidence="9" id="KW-1185">Reference proteome</keyword>
<keyword evidence="5" id="KW-0418">Kinase</keyword>
<sequence>MTQINELRLSTGVIGLDQILHGGLIPKRAYLIQGGPGSGKTTLGMHFLAIDNASDSLLVTLGEDEAQLRDNACRSGLSLDGVDVLDVSPGQASDVSSDTYNLLESWDVEGNTTHDRILDHVREHRPTRVLIDSLSQMRYLSADTFQFRKQVLSLLRTLTSEGATVLFTSEESTDEDDTALPFLSDGVISLESTDYGRLCRITKFRGSGFEDGAHFYQLDQQGMTLYPRLMPDKFSRSHTHTQISSGLPEFDALTHGGIERGTVTLLSGPTGVGKTTLGAQLIIQAAANGERAVIYNFDENASTFFTRCRQIGLAADDMVDKGNLSFEAIEPLLYHPDQFASRVREEVETANTTMVMIDSLSGYQQSMCGENLQARVHTLCRYLTNMGVTVVLVNETFTITGTQARVTEYGLSYVADNIIMLRYIELNGELRKTIGVLKKRAGSFEKALREFDITKDGLKVGQALHGMRGLLNGVPEMVRPSHFSDHP</sequence>
<dbReference type="AlphaFoldDB" id="A0A1G9XNI5"/>
<keyword evidence="2" id="KW-0597">Phosphoprotein</keyword>
<evidence type="ECO:0000256" key="5">
    <source>
        <dbReference type="ARBA" id="ARBA00022777"/>
    </source>
</evidence>
<dbReference type="Proteomes" id="UP000199677">
    <property type="component" value="Unassembled WGS sequence"/>
</dbReference>
<feature type="domain" description="KaiC" evidence="7">
    <location>
        <begin position="241"/>
        <end position="474"/>
    </location>
</feature>
<dbReference type="InterPro" id="IPR010624">
    <property type="entry name" value="KaiC_dom"/>
</dbReference>
<evidence type="ECO:0000256" key="2">
    <source>
        <dbReference type="ARBA" id="ARBA00022553"/>
    </source>
</evidence>
<name>A0A1G9XNI5_9GAMM</name>
<dbReference type="STRING" id="416873.SAMN04487951_101358"/>
<dbReference type="GO" id="GO:0005524">
    <property type="term" value="F:ATP binding"/>
    <property type="evidence" value="ECO:0007669"/>
    <property type="project" value="InterPro"/>
</dbReference>
<dbReference type="RefSeq" id="WP_089701872.1">
    <property type="nucleotide sequence ID" value="NZ_FNII01000001.1"/>
</dbReference>
<protein>
    <recommendedName>
        <fullName evidence="1">non-specific serine/threonine protein kinase</fullName>
        <ecNumber evidence="1">2.7.11.1</ecNumber>
    </recommendedName>
</protein>
<dbReference type="EC" id="2.7.11.1" evidence="1"/>
<dbReference type="GO" id="GO:0004674">
    <property type="term" value="F:protein serine/threonine kinase activity"/>
    <property type="evidence" value="ECO:0007669"/>
    <property type="project" value="UniProtKB-EC"/>
</dbReference>